<dbReference type="EMBL" id="JALJOU010000003">
    <property type="protein sequence ID" value="KAK9845432.1"/>
    <property type="molecule type" value="Genomic_DNA"/>
</dbReference>
<sequence length="110" mass="11263">MFLLCVCVLEGFEAVEGEGRKGGGQHQLCTGCGALVCSECLSGLGACATLLSRPRCKPAPAQRRAGQLLAGVLLRGAQPRARRGAQAACCPAKAAKAASRVLTSALIRRA</sequence>
<gene>
    <name evidence="2" type="ORF">WJX81_006342</name>
</gene>
<evidence type="ECO:0008006" key="4">
    <source>
        <dbReference type="Google" id="ProtNLM"/>
    </source>
</evidence>
<proteinExistence type="predicted"/>
<dbReference type="Proteomes" id="UP001445335">
    <property type="component" value="Unassembled WGS sequence"/>
</dbReference>
<keyword evidence="1" id="KW-0732">Signal</keyword>
<comment type="caution">
    <text evidence="2">The sequence shown here is derived from an EMBL/GenBank/DDBJ whole genome shotgun (WGS) entry which is preliminary data.</text>
</comment>
<name>A0AAW1SIQ1_9CHLO</name>
<evidence type="ECO:0000313" key="3">
    <source>
        <dbReference type="Proteomes" id="UP001445335"/>
    </source>
</evidence>
<keyword evidence="3" id="KW-1185">Reference proteome</keyword>
<reference evidence="2 3" key="1">
    <citation type="journal article" date="2024" name="Nat. Commun.">
        <title>Phylogenomics reveals the evolutionary origins of lichenization in chlorophyte algae.</title>
        <authorList>
            <person name="Puginier C."/>
            <person name="Libourel C."/>
            <person name="Otte J."/>
            <person name="Skaloud P."/>
            <person name="Haon M."/>
            <person name="Grisel S."/>
            <person name="Petersen M."/>
            <person name="Berrin J.G."/>
            <person name="Delaux P.M."/>
            <person name="Dal Grande F."/>
            <person name="Keller J."/>
        </authorList>
    </citation>
    <scope>NUCLEOTIDE SEQUENCE [LARGE SCALE GENOMIC DNA]</scope>
    <source>
        <strain evidence="2 3">SAG 245.80</strain>
    </source>
</reference>
<evidence type="ECO:0000256" key="1">
    <source>
        <dbReference type="SAM" id="SignalP"/>
    </source>
</evidence>
<accession>A0AAW1SIQ1</accession>
<evidence type="ECO:0000313" key="2">
    <source>
        <dbReference type="EMBL" id="KAK9845432.1"/>
    </source>
</evidence>
<organism evidence="2 3">
    <name type="scientific">Elliptochloris bilobata</name>
    <dbReference type="NCBI Taxonomy" id="381761"/>
    <lineage>
        <taxon>Eukaryota</taxon>
        <taxon>Viridiplantae</taxon>
        <taxon>Chlorophyta</taxon>
        <taxon>core chlorophytes</taxon>
        <taxon>Trebouxiophyceae</taxon>
        <taxon>Trebouxiophyceae incertae sedis</taxon>
        <taxon>Elliptochloris clade</taxon>
        <taxon>Elliptochloris</taxon>
    </lineage>
</organism>
<feature type="signal peptide" evidence="1">
    <location>
        <begin position="1"/>
        <end position="17"/>
    </location>
</feature>
<dbReference type="AlphaFoldDB" id="A0AAW1SIQ1"/>
<feature type="chain" id="PRO_5043777452" description="B box-type domain-containing protein" evidence="1">
    <location>
        <begin position="18"/>
        <end position="110"/>
    </location>
</feature>
<protein>
    <recommendedName>
        <fullName evidence="4">B box-type domain-containing protein</fullName>
    </recommendedName>
</protein>